<proteinExistence type="predicted"/>
<keyword evidence="3" id="KW-0732">Signal</keyword>
<feature type="chain" id="PRO_5040142781" description="Kelch repeat-containing protein" evidence="3">
    <location>
        <begin position="17"/>
        <end position="547"/>
    </location>
</feature>
<dbReference type="EMBL" id="ML978137">
    <property type="protein sequence ID" value="KAF2093704.1"/>
    <property type="molecule type" value="Genomic_DNA"/>
</dbReference>
<name>A0A9P4I4K8_9PEZI</name>
<evidence type="ECO:0000313" key="5">
    <source>
        <dbReference type="Proteomes" id="UP000799772"/>
    </source>
</evidence>
<evidence type="ECO:0008006" key="6">
    <source>
        <dbReference type="Google" id="ProtNLM"/>
    </source>
</evidence>
<evidence type="ECO:0000256" key="3">
    <source>
        <dbReference type="SAM" id="SignalP"/>
    </source>
</evidence>
<dbReference type="Proteomes" id="UP000799772">
    <property type="component" value="Unassembled WGS sequence"/>
</dbReference>
<dbReference type="AlphaFoldDB" id="A0A9P4I4K8"/>
<feature type="region of interest" description="Disordered" evidence="1">
    <location>
        <begin position="435"/>
        <end position="464"/>
    </location>
</feature>
<comment type="caution">
    <text evidence="4">The sequence shown here is derived from an EMBL/GenBank/DDBJ whole genome shotgun (WGS) entry which is preliminary data.</text>
</comment>
<keyword evidence="2" id="KW-1133">Transmembrane helix</keyword>
<evidence type="ECO:0000313" key="4">
    <source>
        <dbReference type="EMBL" id="KAF2093704.1"/>
    </source>
</evidence>
<reference evidence="4" key="1">
    <citation type="journal article" date="2020" name="Stud. Mycol.">
        <title>101 Dothideomycetes genomes: a test case for predicting lifestyles and emergence of pathogens.</title>
        <authorList>
            <person name="Haridas S."/>
            <person name="Albert R."/>
            <person name="Binder M."/>
            <person name="Bloem J."/>
            <person name="Labutti K."/>
            <person name="Salamov A."/>
            <person name="Andreopoulos B."/>
            <person name="Baker S."/>
            <person name="Barry K."/>
            <person name="Bills G."/>
            <person name="Bluhm B."/>
            <person name="Cannon C."/>
            <person name="Castanera R."/>
            <person name="Culley D."/>
            <person name="Daum C."/>
            <person name="Ezra D."/>
            <person name="Gonzalez J."/>
            <person name="Henrissat B."/>
            <person name="Kuo A."/>
            <person name="Liang C."/>
            <person name="Lipzen A."/>
            <person name="Lutzoni F."/>
            <person name="Magnuson J."/>
            <person name="Mondo S."/>
            <person name="Nolan M."/>
            <person name="Ohm R."/>
            <person name="Pangilinan J."/>
            <person name="Park H.-J."/>
            <person name="Ramirez L."/>
            <person name="Alfaro M."/>
            <person name="Sun H."/>
            <person name="Tritt A."/>
            <person name="Yoshinaga Y."/>
            <person name="Zwiers L.-H."/>
            <person name="Turgeon B."/>
            <person name="Goodwin S."/>
            <person name="Spatafora J."/>
            <person name="Crous P."/>
            <person name="Grigoriev I."/>
        </authorList>
    </citation>
    <scope>NUCLEOTIDE SEQUENCE</scope>
    <source>
        <strain evidence="4">CBS 133067</strain>
    </source>
</reference>
<dbReference type="Gene3D" id="2.120.10.80">
    <property type="entry name" value="Kelch-type beta propeller"/>
    <property type="match status" value="2"/>
</dbReference>
<dbReference type="InterPro" id="IPR011043">
    <property type="entry name" value="Gal_Oxase/kelch_b-propeller"/>
</dbReference>
<dbReference type="PANTHER" id="PTHR23244">
    <property type="entry name" value="KELCH REPEAT DOMAIN"/>
    <property type="match status" value="1"/>
</dbReference>
<evidence type="ECO:0000256" key="1">
    <source>
        <dbReference type="SAM" id="MobiDB-lite"/>
    </source>
</evidence>
<protein>
    <recommendedName>
        <fullName evidence="6">Kelch repeat-containing protein</fullName>
    </recommendedName>
</protein>
<keyword evidence="2" id="KW-0812">Transmembrane</keyword>
<gene>
    <name evidence="4" type="ORF">NA57DRAFT_61407</name>
</gene>
<feature type="signal peptide" evidence="3">
    <location>
        <begin position="1"/>
        <end position="16"/>
    </location>
</feature>
<evidence type="ECO:0000256" key="2">
    <source>
        <dbReference type="SAM" id="Phobius"/>
    </source>
</evidence>
<dbReference type="PANTHER" id="PTHR23244:SF497">
    <property type="entry name" value="WALL ANCHORED PROTEIN, PUTATIVE-RELATED"/>
    <property type="match status" value="1"/>
</dbReference>
<dbReference type="SUPFAM" id="SSF50965">
    <property type="entry name" value="Galactose oxidase, central domain"/>
    <property type="match status" value="1"/>
</dbReference>
<feature type="compositionally biased region" description="Basic and acidic residues" evidence="1">
    <location>
        <begin position="512"/>
        <end position="526"/>
    </location>
</feature>
<dbReference type="OrthoDB" id="10251809at2759"/>
<keyword evidence="2" id="KW-0472">Membrane</keyword>
<sequence length="547" mass="58436">MLLATTLLALLRFCLGSSEQGLDPINNMCSRWNHQSAPKPHSLLDLLAVIKDGILYIDGGIETFASNGQPPRVLGNNEYLIGVDMSDSWDWKVNVTEKAIPKTTPPSSLNSVPNMLRGAAFSAPANDPKIYIFGGSNFTLNSSFENYTGPLSDTNALWSFDPTVSEWQQHEFSGASPARPNRGAWADVSDQGLGFFLNGYYDSGTSTGYEYLHNGTIGQTGMAMVNTTDLSYSRNFSTSQIYGLEPTYGAAMAYVPGLGRKGSLIVVGGASKLITDSSEGEMNATGDTPRPRTDFCPVSAPAPDNSSYNIYLYGGQNPLTNEIYDEAFVLSIPSFIWIKLFVGQSPRYAHTCHFLGNRQMLTVGGSLSTNLTGTCDWEYRGVAILDMTDLTWGSVYNAYAAPYELPQNIYEVIGGSATGGANIMSPAKGFSDPSLAKLFTQPSNTSSPRTGTGGIQSTSTQPASTHTGAIAGGVVGGVVGLAHLAAACLILIRRFRGERSRSPEAGKSQDQTPHELPADKIKHTENELGTDGPVNELGVEGQLGELP</sequence>
<feature type="transmembrane region" description="Helical" evidence="2">
    <location>
        <begin position="469"/>
        <end position="492"/>
    </location>
</feature>
<organism evidence="4 5">
    <name type="scientific">Rhizodiscina lignyota</name>
    <dbReference type="NCBI Taxonomy" id="1504668"/>
    <lineage>
        <taxon>Eukaryota</taxon>
        <taxon>Fungi</taxon>
        <taxon>Dikarya</taxon>
        <taxon>Ascomycota</taxon>
        <taxon>Pezizomycotina</taxon>
        <taxon>Dothideomycetes</taxon>
        <taxon>Pleosporomycetidae</taxon>
        <taxon>Aulographales</taxon>
        <taxon>Rhizodiscinaceae</taxon>
        <taxon>Rhizodiscina</taxon>
    </lineage>
</organism>
<accession>A0A9P4I4K8</accession>
<keyword evidence="5" id="KW-1185">Reference proteome</keyword>
<feature type="region of interest" description="Disordered" evidence="1">
    <location>
        <begin position="499"/>
        <end position="547"/>
    </location>
</feature>
<dbReference type="InterPro" id="IPR015915">
    <property type="entry name" value="Kelch-typ_b-propeller"/>
</dbReference>
<feature type="compositionally biased region" description="Polar residues" evidence="1">
    <location>
        <begin position="440"/>
        <end position="449"/>
    </location>
</feature>